<dbReference type="PANTHER" id="PTHR31836">
    <property type="match status" value="1"/>
</dbReference>
<feature type="region of interest" description="Disordered" evidence="2">
    <location>
        <begin position="151"/>
        <end position="228"/>
    </location>
</feature>
<comment type="caution">
    <text evidence="4">The sequence shown here is derived from an EMBL/GenBank/DDBJ whole genome shotgun (WGS) entry which is preliminary data.</text>
</comment>
<dbReference type="InterPro" id="IPR051477">
    <property type="entry name" value="Expansin_CellWall"/>
</dbReference>
<feature type="signal peptide" evidence="3">
    <location>
        <begin position="1"/>
        <end position="23"/>
    </location>
</feature>
<reference evidence="4" key="1">
    <citation type="submission" date="2022-08" db="EMBL/GenBank/DDBJ databases">
        <title>A Global Phylogenomic Analysis of the Shiitake Genus Lentinula.</title>
        <authorList>
            <consortium name="DOE Joint Genome Institute"/>
            <person name="Sierra-Patev S."/>
            <person name="Min B."/>
            <person name="Naranjo-Ortiz M."/>
            <person name="Looney B."/>
            <person name="Konkel Z."/>
            <person name="Slot J.C."/>
            <person name="Sakamoto Y."/>
            <person name="Steenwyk J.L."/>
            <person name="Rokas A."/>
            <person name="Carro J."/>
            <person name="Camarero S."/>
            <person name="Ferreira P."/>
            <person name="Molpeceres G."/>
            <person name="Ruiz-Duenas F.J."/>
            <person name="Serrano A."/>
            <person name="Henrissat B."/>
            <person name="Drula E."/>
            <person name="Hughes K.W."/>
            <person name="Mata J.L."/>
            <person name="Ishikawa N.K."/>
            <person name="Vargas-Isla R."/>
            <person name="Ushijima S."/>
            <person name="Smith C.A."/>
            <person name="Ahrendt S."/>
            <person name="Andreopoulos W."/>
            <person name="He G."/>
            <person name="Labutti K."/>
            <person name="Lipzen A."/>
            <person name="Ng V."/>
            <person name="Riley R."/>
            <person name="Sandor L."/>
            <person name="Barry K."/>
            <person name="Martinez A.T."/>
            <person name="Xiao Y."/>
            <person name="Gibbons J.G."/>
            <person name="Terashima K."/>
            <person name="Grigoriev I.V."/>
            <person name="Hibbett D.S."/>
        </authorList>
    </citation>
    <scope>NUCLEOTIDE SEQUENCE</scope>
    <source>
        <strain evidence="4">RHP3577 ss4</strain>
    </source>
</reference>
<dbReference type="Proteomes" id="UP001150217">
    <property type="component" value="Unassembled WGS sequence"/>
</dbReference>
<name>A0ABQ8VAE4_9AGAR</name>
<evidence type="ECO:0000256" key="2">
    <source>
        <dbReference type="SAM" id="MobiDB-lite"/>
    </source>
</evidence>
<evidence type="ECO:0000256" key="1">
    <source>
        <dbReference type="ARBA" id="ARBA00022729"/>
    </source>
</evidence>
<dbReference type="InterPro" id="IPR036908">
    <property type="entry name" value="RlpA-like_sf"/>
</dbReference>
<protein>
    <submittedName>
        <fullName evidence="4">RlpA-like double-psi beta-barrel-protein domain-containing protein-containing protein</fullName>
    </submittedName>
</protein>
<evidence type="ECO:0000256" key="3">
    <source>
        <dbReference type="SAM" id="SignalP"/>
    </source>
</evidence>
<sequence length="256" mass="26291">MHSFSYLSLLSLAISCFFSPTQALPGHGKVRVSHVNRNVTPASKLKRDSTTGDFTYYVAGLGACGTTNTASDYIVALNSDQWDGGSHCYEMVTLSYGGKTVTAQVTDECPTCAYGQLDLTYSLFAALSGGDPNQIGEMYGGTWSFADGSSSSTSTSSTSQYTPPSTTQTPTSTSTPPPSTTSSSSSSTQSTSSWTSTSSFSSSATTTSSSSSSSSTSTSSSASASPTASAGPQVLAQLQLALIQLGEFTANAYMAN</sequence>
<keyword evidence="5" id="KW-1185">Reference proteome</keyword>
<dbReference type="Gene3D" id="2.40.40.10">
    <property type="entry name" value="RlpA-like domain"/>
    <property type="match status" value="1"/>
</dbReference>
<dbReference type="CDD" id="cd22191">
    <property type="entry name" value="DPBB_RlpA_EXP_N-like"/>
    <property type="match status" value="1"/>
</dbReference>
<evidence type="ECO:0000313" key="5">
    <source>
        <dbReference type="Proteomes" id="UP001150217"/>
    </source>
</evidence>
<gene>
    <name evidence="4" type="ORF">C8R41DRAFT_921891</name>
</gene>
<accession>A0ABQ8VAE4</accession>
<keyword evidence="1 3" id="KW-0732">Signal</keyword>
<dbReference type="SUPFAM" id="SSF50685">
    <property type="entry name" value="Barwin-like endoglucanases"/>
    <property type="match status" value="1"/>
</dbReference>
<evidence type="ECO:0000313" key="4">
    <source>
        <dbReference type="EMBL" id="KAJ4484098.1"/>
    </source>
</evidence>
<dbReference type="EMBL" id="JANVFT010000055">
    <property type="protein sequence ID" value="KAJ4484098.1"/>
    <property type="molecule type" value="Genomic_DNA"/>
</dbReference>
<feature type="chain" id="PRO_5047089176" evidence="3">
    <location>
        <begin position="24"/>
        <end position="256"/>
    </location>
</feature>
<organism evidence="4 5">
    <name type="scientific">Lentinula lateritia</name>
    <dbReference type="NCBI Taxonomy" id="40482"/>
    <lineage>
        <taxon>Eukaryota</taxon>
        <taxon>Fungi</taxon>
        <taxon>Dikarya</taxon>
        <taxon>Basidiomycota</taxon>
        <taxon>Agaricomycotina</taxon>
        <taxon>Agaricomycetes</taxon>
        <taxon>Agaricomycetidae</taxon>
        <taxon>Agaricales</taxon>
        <taxon>Marasmiineae</taxon>
        <taxon>Omphalotaceae</taxon>
        <taxon>Lentinula</taxon>
    </lineage>
</organism>
<proteinExistence type="predicted"/>
<dbReference type="PANTHER" id="PTHR31836:SF28">
    <property type="entry name" value="SRCR DOMAIN-CONTAINING PROTEIN-RELATED"/>
    <property type="match status" value="1"/>
</dbReference>